<dbReference type="InterPro" id="IPR050238">
    <property type="entry name" value="DNA_Rep/Repair_Clamp_Loader"/>
</dbReference>
<gene>
    <name evidence="10" type="ORF">A9B99_17500</name>
</gene>
<reference evidence="11" key="1">
    <citation type="submission" date="2016-05" db="EMBL/GenBank/DDBJ databases">
        <authorList>
            <person name="Behera P."/>
            <person name="Vaishampayan P."/>
            <person name="Singh N."/>
            <person name="Raina V."/>
            <person name="Suar M."/>
            <person name="Pattnaik A."/>
            <person name="Rastogi G."/>
        </authorList>
    </citation>
    <scope>NUCLEOTIDE SEQUENCE [LARGE SCALE GENOMIC DNA]</scope>
    <source>
        <strain evidence="11">MP23</strain>
    </source>
</reference>
<dbReference type="OrthoDB" id="9811073at2"/>
<keyword evidence="4" id="KW-0548">Nucleotidyltransferase</keyword>
<dbReference type="Gene3D" id="3.40.50.300">
    <property type="entry name" value="P-loop containing nucleotide triphosphate hydrolases"/>
    <property type="match status" value="1"/>
</dbReference>
<dbReference type="SUPFAM" id="SSF48019">
    <property type="entry name" value="post-AAA+ oligomerization domain-like"/>
    <property type="match status" value="1"/>
</dbReference>
<keyword evidence="5" id="KW-0235">DNA replication</keyword>
<dbReference type="PANTHER" id="PTHR11669:SF8">
    <property type="entry name" value="DNA POLYMERASE III SUBUNIT DELTA"/>
    <property type="match status" value="1"/>
</dbReference>
<evidence type="ECO:0000256" key="7">
    <source>
        <dbReference type="ARBA" id="ARBA00049244"/>
    </source>
</evidence>
<dbReference type="STRING" id="1691903.A9B99_17500"/>
<feature type="domain" description="DNA polymerase III delta subunit C-terminal" evidence="8">
    <location>
        <begin position="209"/>
        <end position="321"/>
    </location>
</feature>
<evidence type="ECO:0000256" key="4">
    <source>
        <dbReference type="ARBA" id="ARBA00022695"/>
    </source>
</evidence>
<keyword evidence="11" id="KW-1185">Reference proteome</keyword>
<keyword evidence="6" id="KW-0239">DNA-directed DNA polymerase</keyword>
<dbReference type="NCBIfam" id="NF005941">
    <property type="entry name" value="PRK07993.1"/>
    <property type="match status" value="1"/>
</dbReference>
<evidence type="ECO:0000256" key="6">
    <source>
        <dbReference type="ARBA" id="ARBA00022932"/>
    </source>
</evidence>
<name>A0A1B7KY49_9ENTR</name>
<accession>A0A1B7KY49</accession>
<comment type="caution">
    <text evidence="10">The sequence shown here is derived from an EMBL/GenBank/DDBJ whole genome shotgun (WGS) entry which is preliminary data.</text>
</comment>
<dbReference type="EC" id="2.7.7.7" evidence="1"/>
<dbReference type="InterPro" id="IPR048731">
    <property type="entry name" value="HolB_lid-gammaproteobact"/>
</dbReference>
<protein>
    <recommendedName>
        <fullName evidence="2">DNA polymerase III subunit delta'</fullName>
        <ecNumber evidence="1">2.7.7.7</ecNumber>
    </recommendedName>
</protein>
<proteinExistence type="predicted"/>
<comment type="catalytic activity">
    <reaction evidence="7">
        <text>DNA(n) + a 2'-deoxyribonucleoside 5'-triphosphate = DNA(n+1) + diphosphate</text>
        <dbReference type="Rhea" id="RHEA:22508"/>
        <dbReference type="Rhea" id="RHEA-COMP:17339"/>
        <dbReference type="Rhea" id="RHEA-COMP:17340"/>
        <dbReference type="ChEBI" id="CHEBI:33019"/>
        <dbReference type="ChEBI" id="CHEBI:61560"/>
        <dbReference type="ChEBI" id="CHEBI:173112"/>
        <dbReference type="EC" id="2.7.7.7"/>
    </reaction>
</comment>
<sequence>MKWYPWLRPAFEKLSGQYQAGHGHPALLIHAIPGMGEDALCYALARLKMCQSPQGNKSCGQCRGCKLMQAGTHPDYTVVVPEKGKQNLGIDVIRDVTDKLYNRASLGGAKVVWIKDVTLLTEAAANALLKTLEEPPEHTWFLMACHEPDKLLPTLRSRCFHFLLGVPDEPWAQAWLQRESGSDTVQCLAALRLSCGAPAAALSLLQPDNAALRNKFFEQLTQALNNREFYSLLAVMNQERATDMLWWFSTLLVDALKLQQHAGQSVMNVDRLPLVEQLVEFPGMVLQAICNAVFQLRAQLLAVPAINRELLLAEQLLAWEHYLQPGAPLPSIHL</sequence>
<dbReference type="EMBL" id="LYRP01000050">
    <property type="protein sequence ID" value="OAT74978.1"/>
    <property type="molecule type" value="Genomic_DNA"/>
</dbReference>
<evidence type="ECO:0000256" key="2">
    <source>
        <dbReference type="ARBA" id="ARBA00014363"/>
    </source>
</evidence>
<dbReference type="InterPro" id="IPR008921">
    <property type="entry name" value="DNA_pol3_clamp-load_cplx_C"/>
</dbReference>
<evidence type="ECO:0000256" key="3">
    <source>
        <dbReference type="ARBA" id="ARBA00022679"/>
    </source>
</evidence>
<dbReference type="Gene3D" id="1.20.272.10">
    <property type="match status" value="1"/>
</dbReference>
<organism evidence="10 11">
    <name type="scientific">Mangrovibacter phragmitis</name>
    <dbReference type="NCBI Taxonomy" id="1691903"/>
    <lineage>
        <taxon>Bacteria</taxon>
        <taxon>Pseudomonadati</taxon>
        <taxon>Pseudomonadota</taxon>
        <taxon>Gammaproteobacteria</taxon>
        <taxon>Enterobacterales</taxon>
        <taxon>Enterobacteriaceae</taxon>
        <taxon>Mangrovibacter</taxon>
    </lineage>
</organism>
<evidence type="ECO:0000313" key="10">
    <source>
        <dbReference type="EMBL" id="OAT74978.1"/>
    </source>
</evidence>
<evidence type="ECO:0000256" key="1">
    <source>
        <dbReference type="ARBA" id="ARBA00012417"/>
    </source>
</evidence>
<dbReference type="Proteomes" id="UP000078225">
    <property type="component" value="Unassembled WGS sequence"/>
</dbReference>
<dbReference type="Pfam" id="PF09115">
    <property type="entry name" value="DNApol3-delta_C"/>
    <property type="match status" value="1"/>
</dbReference>
<evidence type="ECO:0000259" key="8">
    <source>
        <dbReference type="Pfam" id="PF09115"/>
    </source>
</evidence>
<evidence type="ECO:0000256" key="5">
    <source>
        <dbReference type="ARBA" id="ARBA00022705"/>
    </source>
</evidence>
<dbReference type="GO" id="GO:0006261">
    <property type="term" value="P:DNA-templated DNA replication"/>
    <property type="evidence" value="ECO:0007669"/>
    <property type="project" value="TreeGrafter"/>
</dbReference>
<dbReference type="SUPFAM" id="SSF52540">
    <property type="entry name" value="P-loop containing nucleoside triphosphate hydrolases"/>
    <property type="match status" value="1"/>
</dbReference>
<feature type="domain" description="DNA polymerase III subunit delta' AAA+ ATPase lid" evidence="9">
    <location>
        <begin position="167"/>
        <end position="206"/>
    </location>
</feature>
<dbReference type="InterPro" id="IPR027417">
    <property type="entry name" value="P-loop_NTPase"/>
</dbReference>
<evidence type="ECO:0000313" key="11">
    <source>
        <dbReference type="Proteomes" id="UP000078225"/>
    </source>
</evidence>
<dbReference type="InterPro" id="IPR004622">
    <property type="entry name" value="DNA_pol_HolB"/>
</dbReference>
<evidence type="ECO:0000259" key="9">
    <source>
        <dbReference type="Pfam" id="PF21500"/>
    </source>
</evidence>
<dbReference type="RefSeq" id="WP_064601355.1">
    <property type="nucleotide sequence ID" value="NZ_LYRP01000050.1"/>
</dbReference>
<dbReference type="FunFam" id="3.40.50.300:FF:000890">
    <property type="entry name" value="DNA polymerase III subunit delta"/>
    <property type="match status" value="1"/>
</dbReference>
<dbReference type="GO" id="GO:0008408">
    <property type="term" value="F:3'-5' exonuclease activity"/>
    <property type="evidence" value="ECO:0007669"/>
    <property type="project" value="InterPro"/>
</dbReference>
<dbReference type="Gene3D" id="1.10.8.10">
    <property type="entry name" value="DNA helicase RuvA subunit, C-terminal domain"/>
    <property type="match status" value="1"/>
</dbReference>
<dbReference type="AlphaFoldDB" id="A0A1B7KY49"/>
<dbReference type="NCBIfam" id="TIGR00678">
    <property type="entry name" value="holB"/>
    <property type="match status" value="1"/>
</dbReference>
<dbReference type="GO" id="GO:0003887">
    <property type="term" value="F:DNA-directed DNA polymerase activity"/>
    <property type="evidence" value="ECO:0007669"/>
    <property type="project" value="UniProtKB-KW"/>
</dbReference>
<dbReference type="GO" id="GO:0009360">
    <property type="term" value="C:DNA polymerase III complex"/>
    <property type="evidence" value="ECO:0007669"/>
    <property type="project" value="InterPro"/>
</dbReference>
<keyword evidence="3" id="KW-0808">Transferase</keyword>
<dbReference type="Pfam" id="PF21500">
    <property type="entry name" value="HolB_lid"/>
    <property type="match status" value="1"/>
</dbReference>
<dbReference type="Pfam" id="PF13177">
    <property type="entry name" value="DNA_pol3_delta2"/>
    <property type="match status" value="1"/>
</dbReference>
<dbReference type="InterPro" id="IPR015199">
    <property type="entry name" value="DNA_pol_III_delta_C"/>
</dbReference>
<dbReference type="GO" id="GO:0003677">
    <property type="term" value="F:DNA binding"/>
    <property type="evidence" value="ECO:0007669"/>
    <property type="project" value="InterPro"/>
</dbReference>
<dbReference type="PANTHER" id="PTHR11669">
    <property type="entry name" value="REPLICATION FACTOR C / DNA POLYMERASE III GAMMA-TAU SUBUNIT"/>
    <property type="match status" value="1"/>
</dbReference>